<dbReference type="InterPro" id="IPR016032">
    <property type="entry name" value="Sig_transdc_resp-reg_C-effctor"/>
</dbReference>
<sequence length="232" mass="25917">MKEVTTIIKAYVHKALSNTVALSSNAQHKSNQFLNLLTTCNISANVSTSLPSSDALCEYQLIFIDCANFDETKKIPNSILQLASAHKIVLFNFQEGVLPEKSALLAGVFGIFYAKDRADIILKGIGKLIANERWFKRETMTDALAELLTNIDVPKPNINLGNNDKSVFPSLTKREKTIIKLVSSGAQNKEIANHLHISPNTVKTHIYSIFRKTSSRNRVELLSWTKQFQQVN</sequence>
<dbReference type="Proteomes" id="UP000537141">
    <property type="component" value="Unassembled WGS sequence"/>
</dbReference>
<dbReference type="FunFam" id="1.10.10.10:FF:000153">
    <property type="entry name" value="LuxR family transcriptional regulator"/>
    <property type="match status" value="1"/>
</dbReference>
<feature type="domain" description="HTH luxR-type" evidence="4">
    <location>
        <begin position="164"/>
        <end position="229"/>
    </location>
</feature>
<evidence type="ECO:0000256" key="2">
    <source>
        <dbReference type="ARBA" id="ARBA00023125"/>
    </source>
</evidence>
<dbReference type="PRINTS" id="PR00038">
    <property type="entry name" value="HTHLUXR"/>
</dbReference>
<keyword evidence="2 5" id="KW-0238">DNA-binding</keyword>
<dbReference type="PROSITE" id="PS50043">
    <property type="entry name" value="HTH_LUXR_2"/>
    <property type="match status" value="1"/>
</dbReference>
<reference evidence="5 6" key="1">
    <citation type="submission" date="2020-08" db="EMBL/GenBank/DDBJ databases">
        <title>Genomic Encyclopedia of Type Strains, Phase IV (KMG-IV): sequencing the most valuable type-strain genomes for metagenomic binning, comparative biology and taxonomic classification.</title>
        <authorList>
            <person name="Goeker M."/>
        </authorList>
    </citation>
    <scope>NUCLEOTIDE SEQUENCE [LARGE SCALE GENOMIC DNA]</scope>
    <source>
        <strain evidence="5 6">DSM 26287</strain>
    </source>
</reference>
<dbReference type="InterPro" id="IPR036388">
    <property type="entry name" value="WH-like_DNA-bd_sf"/>
</dbReference>
<dbReference type="RefSeq" id="WP_184424727.1">
    <property type="nucleotide sequence ID" value="NZ_AP027362.1"/>
</dbReference>
<dbReference type="SUPFAM" id="SSF46894">
    <property type="entry name" value="C-terminal effector domain of the bipartite response regulators"/>
    <property type="match status" value="1"/>
</dbReference>
<dbReference type="PROSITE" id="PS00622">
    <property type="entry name" value="HTH_LUXR_1"/>
    <property type="match status" value="1"/>
</dbReference>
<accession>A0A7X0TUB2</accession>
<evidence type="ECO:0000313" key="6">
    <source>
        <dbReference type="Proteomes" id="UP000537141"/>
    </source>
</evidence>
<keyword evidence="1" id="KW-0805">Transcription regulation</keyword>
<dbReference type="PANTHER" id="PTHR44688">
    <property type="entry name" value="DNA-BINDING TRANSCRIPTIONAL ACTIVATOR DEVR_DOSR"/>
    <property type="match status" value="1"/>
</dbReference>
<dbReference type="PANTHER" id="PTHR44688:SF16">
    <property type="entry name" value="DNA-BINDING TRANSCRIPTIONAL ACTIVATOR DEVR_DOSR"/>
    <property type="match status" value="1"/>
</dbReference>
<evidence type="ECO:0000256" key="1">
    <source>
        <dbReference type="ARBA" id="ARBA00023015"/>
    </source>
</evidence>
<dbReference type="Pfam" id="PF00196">
    <property type="entry name" value="GerE"/>
    <property type="match status" value="1"/>
</dbReference>
<dbReference type="GO" id="GO:0006355">
    <property type="term" value="P:regulation of DNA-templated transcription"/>
    <property type="evidence" value="ECO:0007669"/>
    <property type="project" value="InterPro"/>
</dbReference>
<proteinExistence type="predicted"/>
<evidence type="ECO:0000256" key="3">
    <source>
        <dbReference type="ARBA" id="ARBA00023163"/>
    </source>
</evidence>
<dbReference type="EMBL" id="JACHHU010000021">
    <property type="protein sequence ID" value="MBB6543959.1"/>
    <property type="molecule type" value="Genomic_DNA"/>
</dbReference>
<dbReference type="GO" id="GO:0003677">
    <property type="term" value="F:DNA binding"/>
    <property type="evidence" value="ECO:0007669"/>
    <property type="project" value="UniProtKB-KW"/>
</dbReference>
<keyword evidence="6" id="KW-1185">Reference proteome</keyword>
<protein>
    <submittedName>
        <fullName evidence="5">DNA-binding NarL/FixJ family response regulator</fullName>
    </submittedName>
</protein>
<organism evidence="5 6">
    <name type="scientific">Thalassotalea piscium</name>
    <dbReference type="NCBI Taxonomy" id="1230533"/>
    <lineage>
        <taxon>Bacteria</taxon>
        <taxon>Pseudomonadati</taxon>
        <taxon>Pseudomonadota</taxon>
        <taxon>Gammaproteobacteria</taxon>
        <taxon>Alteromonadales</taxon>
        <taxon>Colwelliaceae</taxon>
        <taxon>Thalassotalea</taxon>
    </lineage>
</organism>
<dbReference type="Gene3D" id="1.10.10.10">
    <property type="entry name" value="Winged helix-like DNA-binding domain superfamily/Winged helix DNA-binding domain"/>
    <property type="match status" value="1"/>
</dbReference>
<name>A0A7X0TUB2_9GAMM</name>
<dbReference type="Gene3D" id="3.40.50.2300">
    <property type="match status" value="1"/>
</dbReference>
<dbReference type="CDD" id="cd06170">
    <property type="entry name" value="LuxR_C_like"/>
    <property type="match status" value="1"/>
</dbReference>
<keyword evidence="3" id="KW-0804">Transcription</keyword>
<evidence type="ECO:0000259" key="4">
    <source>
        <dbReference type="PROSITE" id="PS50043"/>
    </source>
</evidence>
<dbReference type="InterPro" id="IPR000792">
    <property type="entry name" value="Tscrpt_reg_LuxR_C"/>
</dbReference>
<evidence type="ECO:0000313" key="5">
    <source>
        <dbReference type="EMBL" id="MBB6543959.1"/>
    </source>
</evidence>
<dbReference type="SMART" id="SM00421">
    <property type="entry name" value="HTH_LUXR"/>
    <property type="match status" value="1"/>
</dbReference>
<gene>
    <name evidence="5" type="ORF">HNQ55_002483</name>
</gene>
<dbReference type="AlphaFoldDB" id="A0A7X0TUB2"/>
<comment type="caution">
    <text evidence="5">The sequence shown here is derived from an EMBL/GenBank/DDBJ whole genome shotgun (WGS) entry which is preliminary data.</text>
</comment>